<evidence type="ECO:0000256" key="1">
    <source>
        <dbReference type="SAM" id="MobiDB-lite"/>
    </source>
</evidence>
<dbReference type="Gramene" id="OIW03581">
    <property type="protein sequence ID" value="OIW03581"/>
    <property type="gene ID" value="TanjilG_31001"/>
</dbReference>
<accession>A0A1J7HPB4</accession>
<gene>
    <name evidence="4" type="ORF">TanjilG_31001</name>
</gene>
<dbReference type="AlphaFoldDB" id="A0A1J7HPB4"/>
<dbReference type="OMA" id="TIIHANC"/>
<dbReference type="EMBL" id="CM007370">
    <property type="protein sequence ID" value="OIW03581.1"/>
    <property type="molecule type" value="Genomic_DNA"/>
</dbReference>
<evidence type="ECO:0000313" key="4">
    <source>
        <dbReference type="EMBL" id="OIW03581.1"/>
    </source>
</evidence>
<sequence>MKESATAGGVENGGSKPLSSGGSGSSRHLLVKRVVKVTAFFVGITVLWMVLYKTASPFGFASISQHFIGVFANDADIMWFRDPFKEFYKDSDFQIACDFFNGNSYDLDNMPNGGLTYVKSNFRTIWFYRYWFASKDAYPKMHDQDVFNKIKKNNLIAGMKLKIRFLSTEYFGGFCQPSKDLNKVSTMHANCCVGLDNKIIDLKILLEDWRKYMAWPDKSKKQLKASWSVPLSCR</sequence>
<keyword evidence="5" id="KW-1185">Reference proteome</keyword>
<dbReference type="InterPro" id="IPR044821">
    <property type="entry name" value="At1g28695/At4g15970-like"/>
</dbReference>
<dbReference type="Proteomes" id="UP000188354">
    <property type="component" value="Chromosome LG10"/>
</dbReference>
<evidence type="ECO:0000313" key="5">
    <source>
        <dbReference type="Proteomes" id="UP000188354"/>
    </source>
</evidence>
<organism evidence="4 5">
    <name type="scientific">Lupinus angustifolius</name>
    <name type="common">Narrow-leaved blue lupine</name>
    <dbReference type="NCBI Taxonomy" id="3871"/>
    <lineage>
        <taxon>Eukaryota</taxon>
        <taxon>Viridiplantae</taxon>
        <taxon>Streptophyta</taxon>
        <taxon>Embryophyta</taxon>
        <taxon>Tracheophyta</taxon>
        <taxon>Spermatophyta</taxon>
        <taxon>Magnoliopsida</taxon>
        <taxon>eudicotyledons</taxon>
        <taxon>Gunneridae</taxon>
        <taxon>Pentapetalae</taxon>
        <taxon>rosids</taxon>
        <taxon>fabids</taxon>
        <taxon>Fabales</taxon>
        <taxon>Fabaceae</taxon>
        <taxon>Papilionoideae</taxon>
        <taxon>50 kb inversion clade</taxon>
        <taxon>genistoids sensu lato</taxon>
        <taxon>core genistoids</taxon>
        <taxon>Genisteae</taxon>
        <taxon>Lupinus</taxon>
    </lineage>
</organism>
<evidence type="ECO:0000256" key="2">
    <source>
        <dbReference type="SAM" id="Phobius"/>
    </source>
</evidence>
<dbReference type="STRING" id="3871.A0A1J7HPB4"/>
<feature type="domain" description="Nucleotide-diphospho-sugar transferase" evidence="3">
    <location>
        <begin position="68"/>
        <end position="201"/>
    </location>
</feature>
<dbReference type="Pfam" id="PF03407">
    <property type="entry name" value="Nucleotid_trans"/>
    <property type="match status" value="1"/>
</dbReference>
<protein>
    <recommendedName>
        <fullName evidence="3">Nucleotide-diphospho-sugar transferase domain-containing protein</fullName>
    </recommendedName>
</protein>
<feature type="transmembrane region" description="Helical" evidence="2">
    <location>
        <begin position="34"/>
        <end position="52"/>
    </location>
</feature>
<keyword evidence="2" id="KW-0812">Transmembrane</keyword>
<proteinExistence type="predicted"/>
<evidence type="ECO:0000259" key="3">
    <source>
        <dbReference type="Pfam" id="PF03407"/>
    </source>
</evidence>
<dbReference type="PANTHER" id="PTHR46038:SF13">
    <property type="entry name" value="GLYCOSYLTRANSFERASE"/>
    <property type="match status" value="1"/>
</dbReference>
<name>A0A1J7HPB4_LUPAN</name>
<dbReference type="InterPro" id="IPR005069">
    <property type="entry name" value="Nucl-diP-sugar_transferase"/>
</dbReference>
<reference evidence="4 5" key="1">
    <citation type="journal article" date="2017" name="Plant Biotechnol. J.">
        <title>A comprehensive draft genome sequence for lupin (Lupinus angustifolius), an emerging health food: insights into plant-microbe interactions and legume evolution.</title>
        <authorList>
            <person name="Hane J.K."/>
            <person name="Ming Y."/>
            <person name="Kamphuis L.G."/>
            <person name="Nelson M.N."/>
            <person name="Garg G."/>
            <person name="Atkins C.A."/>
            <person name="Bayer P.E."/>
            <person name="Bravo A."/>
            <person name="Bringans S."/>
            <person name="Cannon S."/>
            <person name="Edwards D."/>
            <person name="Foley R."/>
            <person name="Gao L.L."/>
            <person name="Harrison M.J."/>
            <person name="Huang W."/>
            <person name="Hurgobin B."/>
            <person name="Li S."/>
            <person name="Liu C.W."/>
            <person name="McGrath A."/>
            <person name="Morahan G."/>
            <person name="Murray J."/>
            <person name="Weller J."/>
            <person name="Jian J."/>
            <person name="Singh K.B."/>
        </authorList>
    </citation>
    <scope>NUCLEOTIDE SEQUENCE [LARGE SCALE GENOMIC DNA]</scope>
    <source>
        <strain evidence="5">cv. Tanjil</strain>
        <tissue evidence="4">Whole plant</tissue>
    </source>
</reference>
<dbReference type="PANTHER" id="PTHR46038">
    <property type="entry name" value="EXPRESSED PROTEIN-RELATED"/>
    <property type="match status" value="1"/>
</dbReference>
<keyword evidence="2" id="KW-0472">Membrane</keyword>
<keyword evidence="2" id="KW-1133">Transmembrane helix</keyword>
<feature type="region of interest" description="Disordered" evidence="1">
    <location>
        <begin position="1"/>
        <end position="25"/>
    </location>
</feature>